<dbReference type="Pfam" id="PF10764">
    <property type="entry name" value="Gin"/>
    <property type="match status" value="1"/>
</dbReference>
<evidence type="ECO:0008006" key="3">
    <source>
        <dbReference type="Google" id="ProtNLM"/>
    </source>
</evidence>
<evidence type="ECO:0000313" key="2">
    <source>
        <dbReference type="Proteomes" id="UP001285921"/>
    </source>
</evidence>
<comment type="caution">
    <text evidence="1">The sequence shown here is derived from an EMBL/GenBank/DDBJ whole genome shotgun (WGS) entry which is preliminary data.</text>
</comment>
<accession>A0ABQ6NTN6</accession>
<dbReference type="Proteomes" id="UP001285921">
    <property type="component" value="Unassembled WGS sequence"/>
</dbReference>
<dbReference type="InterPro" id="IPR019700">
    <property type="entry name" value="Sigma-G_inhibitor_Gin"/>
</dbReference>
<reference evidence="1 2" key="1">
    <citation type="submission" date="2023-05" db="EMBL/GenBank/DDBJ databases">
        <title>Draft genome of Paenibacillus sp. CCS26.</title>
        <authorList>
            <person name="Akita H."/>
            <person name="Shinto Y."/>
            <person name="Kimura Z."/>
        </authorList>
    </citation>
    <scope>NUCLEOTIDE SEQUENCE [LARGE SCALE GENOMIC DNA]</scope>
    <source>
        <strain evidence="1 2">CCS26</strain>
    </source>
</reference>
<protein>
    <recommendedName>
        <fullName evidence="3">Inhibitor of sigma-G Gin</fullName>
    </recommendedName>
</protein>
<name>A0ABQ6NTN6_9BACL</name>
<sequence>MGMSEERALHCIICGEHKAEGEGIRIVSEFICESCESEMVRTDVKDAKYPFFIHQMKQIFIEKNA</sequence>
<organism evidence="1 2">
    <name type="scientific">Paenibacillus glycanilyticus</name>
    <dbReference type="NCBI Taxonomy" id="126569"/>
    <lineage>
        <taxon>Bacteria</taxon>
        <taxon>Bacillati</taxon>
        <taxon>Bacillota</taxon>
        <taxon>Bacilli</taxon>
        <taxon>Bacillales</taxon>
        <taxon>Paenibacillaceae</taxon>
        <taxon>Paenibacillus</taxon>
    </lineage>
</organism>
<evidence type="ECO:0000313" key="1">
    <source>
        <dbReference type="EMBL" id="GMK48455.1"/>
    </source>
</evidence>
<gene>
    <name evidence="1" type="ORF">PghCCS26_55850</name>
</gene>
<dbReference type="EMBL" id="BTCL01000029">
    <property type="protein sequence ID" value="GMK48455.1"/>
    <property type="molecule type" value="Genomic_DNA"/>
</dbReference>
<keyword evidence="2" id="KW-1185">Reference proteome</keyword>
<proteinExistence type="predicted"/>